<evidence type="ECO:0000313" key="3">
    <source>
        <dbReference type="Proteomes" id="UP000265520"/>
    </source>
</evidence>
<dbReference type="Proteomes" id="UP000265520">
    <property type="component" value="Unassembled WGS sequence"/>
</dbReference>
<dbReference type="EMBL" id="LXQA011401224">
    <property type="protein sequence ID" value="MCI95948.1"/>
    <property type="molecule type" value="Genomic_DNA"/>
</dbReference>
<evidence type="ECO:0000313" key="2">
    <source>
        <dbReference type="EMBL" id="MCI95948.1"/>
    </source>
</evidence>
<dbReference type="AlphaFoldDB" id="A0A392W5M1"/>
<feature type="compositionally biased region" description="Polar residues" evidence="1">
    <location>
        <begin position="17"/>
        <end position="28"/>
    </location>
</feature>
<feature type="region of interest" description="Disordered" evidence="1">
    <location>
        <begin position="1"/>
        <end position="29"/>
    </location>
</feature>
<proteinExistence type="predicted"/>
<organism evidence="2 3">
    <name type="scientific">Trifolium medium</name>
    <dbReference type="NCBI Taxonomy" id="97028"/>
    <lineage>
        <taxon>Eukaryota</taxon>
        <taxon>Viridiplantae</taxon>
        <taxon>Streptophyta</taxon>
        <taxon>Embryophyta</taxon>
        <taxon>Tracheophyta</taxon>
        <taxon>Spermatophyta</taxon>
        <taxon>Magnoliopsida</taxon>
        <taxon>eudicotyledons</taxon>
        <taxon>Gunneridae</taxon>
        <taxon>Pentapetalae</taxon>
        <taxon>rosids</taxon>
        <taxon>fabids</taxon>
        <taxon>Fabales</taxon>
        <taxon>Fabaceae</taxon>
        <taxon>Papilionoideae</taxon>
        <taxon>50 kb inversion clade</taxon>
        <taxon>NPAAA clade</taxon>
        <taxon>Hologalegina</taxon>
        <taxon>IRL clade</taxon>
        <taxon>Trifolieae</taxon>
        <taxon>Trifolium</taxon>
    </lineage>
</organism>
<accession>A0A392W5M1</accession>
<name>A0A392W5M1_9FABA</name>
<feature type="non-terminal residue" evidence="2">
    <location>
        <position position="48"/>
    </location>
</feature>
<evidence type="ECO:0000256" key="1">
    <source>
        <dbReference type="SAM" id="MobiDB-lite"/>
    </source>
</evidence>
<protein>
    <submittedName>
        <fullName evidence="2">Uncharacterized protein</fullName>
    </submittedName>
</protein>
<sequence>MTDRGYNNFYTPGEYESYQQSSPDNYGETQEARLEETMIKFMEMQQQL</sequence>
<keyword evidence="3" id="KW-1185">Reference proteome</keyword>
<reference evidence="2 3" key="1">
    <citation type="journal article" date="2018" name="Front. Plant Sci.">
        <title>Red Clover (Trifolium pratense) and Zigzag Clover (T. medium) - A Picture of Genomic Similarities and Differences.</title>
        <authorList>
            <person name="Dluhosova J."/>
            <person name="Istvanek J."/>
            <person name="Nedelnik J."/>
            <person name="Repkova J."/>
        </authorList>
    </citation>
    <scope>NUCLEOTIDE SEQUENCE [LARGE SCALE GENOMIC DNA]</scope>
    <source>
        <strain evidence="3">cv. 10/8</strain>
        <tissue evidence="2">Leaf</tissue>
    </source>
</reference>
<comment type="caution">
    <text evidence="2">The sequence shown here is derived from an EMBL/GenBank/DDBJ whole genome shotgun (WGS) entry which is preliminary data.</text>
</comment>